<reference evidence="6" key="1">
    <citation type="submission" date="2018-05" db="EMBL/GenBank/DDBJ databases">
        <title>Draft genome sequence of Stemphylium lycopersici strain CIDEFI 213.</title>
        <authorList>
            <person name="Medina R."/>
            <person name="Franco M.E.E."/>
            <person name="Lucentini C.G."/>
            <person name="Saparrat M.C.N."/>
            <person name="Balatti P.A."/>
        </authorList>
    </citation>
    <scope>NUCLEOTIDE SEQUENCE [LARGE SCALE GENOMIC DNA]</scope>
    <source>
        <strain evidence="6">CIDEFI 213</strain>
    </source>
</reference>
<keyword evidence="1" id="KW-0962">Peroxisome biogenesis</keyword>
<sequence>MVADALVYHPTVSHYLKFVATTVGRDKVLRTLQYFSRFLAWYLYRTNRPASTIAPFDATKKTFGTTRKLMRVGKFVEHFKAAAVASDAKTMDPVLRFTAVGRQLGYALYMLCDNACVLDATAIKKSSFAPRLLREGYRAWFAGISFSIASGLYSYYQLLQRHKTITSSSDPEKVVETKKLQVELNAVKVQLISDLCDITIPSSALGWVELDDGIVGLAGTTSSLLGVWSSWKKTARYKLQDTISPRPAYMAVELRSLCLYPGLVGELIDESDETNGKRPDKTLSHMTAGNHSFFYAFLLCFLHLQTQKSKT</sequence>
<dbReference type="STRING" id="183478.A0A364N5L8"/>
<gene>
    <name evidence="5" type="ORF">DDE83_004097</name>
</gene>
<evidence type="ECO:0000256" key="2">
    <source>
        <dbReference type="ARBA" id="ARBA00023136"/>
    </source>
</evidence>
<dbReference type="GO" id="GO:0016559">
    <property type="term" value="P:peroxisome fission"/>
    <property type="evidence" value="ECO:0007669"/>
    <property type="project" value="InterPro"/>
</dbReference>
<evidence type="ECO:0000313" key="6">
    <source>
        <dbReference type="Proteomes" id="UP000249619"/>
    </source>
</evidence>
<evidence type="ECO:0000256" key="3">
    <source>
        <dbReference type="ARBA" id="ARBA00023140"/>
    </source>
</evidence>
<dbReference type="GO" id="GO:0005778">
    <property type="term" value="C:peroxisomal membrane"/>
    <property type="evidence" value="ECO:0007669"/>
    <property type="project" value="UniProtKB-SubCell"/>
</dbReference>
<organism evidence="5 6">
    <name type="scientific">Stemphylium lycopersici</name>
    <name type="common">Tomato gray leaf spot disease fungus</name>
    <name type="synonym">Thyrospora lycopersici</name>
    <dbReference type="NCBI Taxonomy" id="183478"/>
    <lineage>
        <taxon>Eukaryota</taxon>
        <taxon>Fungi</taxon>
        <taxon>Dikarya</taxon>
        <taxon>Ascomycota</taxon>
        <taxon>Pezizomycotina</taxon>
        <taxon>Dothideomycetes</taxon>
        <taxon>Pleosporomycetidae</taxon>
        <taxon>Pleosporales</taxon>
        <taxon>Pleosporineae</taxon>
        <taxon>Pleosporaceae</taxon>
        <taxon>Stemphylium</taxon>
    </lineage>
</organism>
<proteinExistence type="predicted"/>
<dbReference type="EMBL" id="QGDH01000049">
    <property type="protein sequence ID" value="RAR12565.1"/>
    <property type="molecule type" value="Genomic_DNA"/>
</dbReference>
<evidence type="ECO:0000256" key="4">
    <source>
        <dbReference type="ARBA" id="ARBA00046271"/>
    </source>
</evidence>
<dbReference type="PANTHER" id="PTHR12652">
    <property type="entry name" value="PEROXISOMAL BIOGENESIS FACTOR 11"/>
    <property type="match status" value="1"/>
</dbReference>
<evidence type="ECO:0000256" key="1">
    <source>
        <dbReference type="ARBA" id="ARBA00022593"/>
    </source>
</evidence>
<protein>
    <submittedName>
        <fullName evidence="5">Peroxisomal biogenesis factor</fullName>
    </submittedName>
</protein>
<keyword evidence="6" id="KW-1185">Reference proteome</keyword>
<comment type="subcellular location">
    <subcellularLocation>
        <location evidence="4">Peroxisome membrane</location>
    </subcellularLocation>
</comment>
<comment type="caution">
    <text evidence="5">The sequence shown here is derived from an EMBL/GenBank/DDBJ whole genome shotgun (WGS) entry which is preliminary data.</text>
</comment>
<evidence type="ECO:0000313" key="5">
    <source>
        <dbReference type="EMBL" id="RAR12565.1"/>
    </source>
</evidence>
<keyword evidence="3" id="KW-0576">Peroxisome</keyword>
<keyword evidence="2" id="KW-0472">Membrane</keyword>
<dbReference type="AlphaFoldDB" id="A0A364N5L8"/>
<dbReference type="PANTHER" id="PTHR12652:SF50">
    <property type="entry name" value="PEROXIN 11"/>
    <property type="match status" value="1"/>
</dbReference>
<dbReference type="InterPro" id="IPR008733">
    <property type="entry name" value="PEX11"/>
</dbReference>
<accession>A0A364N5L8</accession>
<name>A0A364N5L8_STELY</name>
<dbReference type="Proteomes" id="UP000249619">
    <property type="component" value="Unassembled WGS sequence"/>
</dbReference>
<dbReference type="Pfam" id="PF05648">
    <property type="entry name" value="PEX11"/>
    <property type="match status" value="1"/>
</dbReference>